<proteinExistence type="predicted"/>
<dbReference type="InterPro" id="IPR004860">
    <property type="entry name" value="LAGLIDADG_dom"/>
</dbReference>
<accession>A0A1W6EGN1</accession>
<reference evidence="3" key="1">
    <citation type="journal article" date="2017" name="Sci. Rep.">
        <title>Divergent copies of the large inverted repeat in the chloroplast genomes of ulvophycean green algae.</title>
        <authorList>
            <person name="Turmel M."/>
            <person name="Otis C."/>
            <person name="Lemieux C."/>
        </authorList>
    </citation>
    <scope>NUCLEOTIDE SEQUENCE</scope>
</reference>
<dbReference type="AlphaFoldDB" id="A0A1W6EGN1"/>
<dbReference type="InterPro" id="IPR027434">
    <property type="entry name" value="Homing_endonucl"/>
</dbReference>
<feature type="domain" description="Homing endonuclease LAGLIDADG" evidence="2">
    <location>
        <begin position="59"/>
        <end position="143"/>
    </location>
</feature>
<feature type="domain" description="Homing endonuclease LAGLIDADG" evidence="2">
    <location>
        <begin position="165"/>
        <end position="268"/>
    </location>
</feature>
<dbReference type="InterPro" id="IPR051289">
    <property type="entry name" value="LAGLIDADG_Endonuclease"/>
</dbReference>
<dbReference type="GO" id="GO:0005739">
    <property type="term" value="C:mitochondrion"/>
    <property type="evidence" value="ECO:0007669"/>
    <property type="project" value="UniProtKB-ARBA"/>
</dbReference>
<sequence length="307" mass="35848">MKKKNQLTTRCSLQPSNIGSSETTREAPLLKTFNFDNYFELYQPQHINLNNSKFLEWFIGFSEGDGSFINSRNRCYFIINQKDIKLLYKIRKSLGFGKVICYTQNNQTYGHYIVQDQKNCQRLASIFNGNLVLNKTNERFQKWLLNLNIESLSTKGSLSLNTAWLAGFIDAKGCFYARVRKHAKMTTGYQVIQKFSIGQIDELELLLCLKTLLQTNAKVQKIFYENHAKPYYRIEICSLLSNDILLNYLTNFPCLGQKTIAIKNYKRINGYLCRKDHLQLDKIEKIKKLCYQLNKHMSLVETYKDKG</sequence>
<gene>
    <name evidence="3" type="primary">orf307</name>
</gene>
<evidence type="ECO:0000259" key="2">
    <source>
        <dbReference type="Pfam" id="PF00961"/>
    </source>
</evidence>
<keyword evidence="3" id="KW-0934">Plastid</keyword>
<feature type="compositionally biased region" description="Polar residues" evidence="1">
    <location>
        <begin position="1"/>
        <end position="22"/>
    </location>
</feature>
<organism evidence="3">
    <name type="scientific">Sykidion marinum</name>
    <name type="common">Green alga</name>
    <name type="synonym">Pseudoneochloris marina</name>
    <dbReference type="NCBI Taxonomy" id="44573"/>
    <lineage>
        <taxon>Eukaryota</taxon>
        <taxon>Viridiplantae</taxon>
        <taxon>Chlorophyta</taxon>
        <taxon>core chlorophytes</taxon>
        <taxon>Ulvophyceae</taxon>
        <taxon>Sykidiales</taxon>
        <taxon>Sykidiacaeae</taxon>
        <taxon>Sykidion</taxon>
    </lineage>
</organism>
<dbReference type="Gene3D" id="3.10.28.10">
    <property type="entry name" value="Homing endonucleases"/>
    <property type="match status" value="2"/>
</dbReference>
<keyword evidence="3" id="KW-0378">Hydrolase</keyword>
<evidence type="ECO:0000256" key="1">
    <source>
        <dbReference type="SAM" id="MobiDB-lite"/>
    </source>
</evidence>
<feature type="region of interest" description="Disordered" evidence="1">
    <location>
        <begin position="1"/>
        <end position="23"/>
    </location>
</feature>
<geneLocation type="chloroplast" evidence="3"/>
<name>A0A1W6EGN1_SYKMA</name>
<keyword evidence="3" id="KW-0150">Chloroplast</keyword>
<protein>
    <submittedName>
        <fullName evidence="3">Putative LAGLIDADG homing endonuclease</fullName>
    </submittedName>
</protein>
<evidence type="ECO:0000313" key="3">
    <source>
        <dbReference type="EMBL" id="ARK14547.1"/>
    </source>
</evidence>
<dbReference type="Pfam" id="PF00961">
    <property type="entry name" value="LAGLIDADG_1"/>
    <property type="match status" value="2"/>
</dbReference>
<keyword evidence="3" id="KW-0540">Nuclease</keyword>
<dbReference type="SUPFAM" id="SSF55608">
    <property type="entry name" value="Homing endonucleases"/>
    <property type="match status" value="2"/>
</dbReference>
<dbReference type="PANTHER" id="PTHR36181:SF4">
    <property type="entry name" value="LAGLIDADG ENDONUCLEASE"/>
    <property type="match status" value="1"/>
</dbReference>
<dbReference type="PANTHER" id="PTHR36181">
    <property type="entry name" value="INTRON-ENCODED ENDONUCLEASE AI3-RELATED"/>
    <property type="match status" value="1"/>
</dbReference>
<dbReference type="RefSeq" id="YP_009367556.1">
    <property type="nucleotide sequence ID" value="NC_034710.1"/>
</dbReference>
<dbReference type="EMBL" id="KY407657">
    <property type="protein sequence ID" value="ARK14547.1"/>
    <property type="molecule type" value="Genomic_DNA"/>
</dbReference>
<dbReference type="GO" id="GO:0004519">
    <property type="term" value="F:endonuclease activity"/>
    <property type="evidence" value="ECO:0007669"/>
    <property type="project" value="UniProtKB-KW"/>
</dbReference>
<dbReference type="GeneID" id="32884281"/>
<keyword evidence="3" id="KW-0255">Endonuclease</keyword>